<proteinExistence type="predicted"/>
<evidence type="ECO:0000313" key="2">
    <source>
        <dbReference type="EMBL" id="OKP01708.1"/>
    </source>
</evidence>
<dbReference type="Proteomes" id="UP000186955">
    <property type="component" value="Unassembled WGS sequence"/>
</dbReference>
<organism evidence="2 3">
    <name type="scientific">Penicillium subrubescens</name>
    <dbReference type="NCBI Taxonomy" id="1316194"/>
    <lineage>
        <taxon>Eukaryota</taxon>
        <taxon>Fungi</taxon>
        <taxon>Dikarya</taxon>
        <taxon>Ascomycota</taxon>
        <taxon>Pezizomycotina</taxon>
        <taxon>Eurotiomycetes</taxon>
        <taxon>Eurotiomycetidae</taxon>
        <taxon>Eurotiales</taxon>
        <taxon>Aspergillaceae</taxon>
        <taxon>Penicillium</taxon>
    </lineage>
</organism>
<sequence>MRELGQLIDDTNKPGVIECTKPHILEVKYDQYAYKRNQARALRAEINGCALAHPAGWDNGRRLDEVASSVDLGSAVSHRRSDKDRNDVQVISQPSFVDPNGPENKDSDENPKYLLHTSATKQAHPNRADIAAQSG</sequence>
<keyword evidence="3" id="KW-1185">Reference proteome</keyword>
<accession>A0A1Q5TNA5</accession>
<gene>
    <name evidence="2" type="ORF">PENSUB_7246</name>
</gene>
<dbReference type="AlphaFoldDB" id="A0A1Q5TNA5"/>
<evidence type="ECO:0000256" key="1">
    <source>
        <dbReference type="SAM" id="MobiDB-lite"/>
    </source>
</evidence>
<name>A0A1Q5TNA5_9EURO</name>
<feature type="region of interest" description="Disordered" evidence="1">
    <location>
        <begin position="74"/>
        <end position="112"/>
    </location>
</feature>
<protein>
    <submittedName>
        <fullName evidence="2">Uncharacterized protein</fullName>
    </submittedName>
</protein>
<comment type="caution">
    <text evidence="2">The sequence shown here is derived from an EMBL/GenBank/DDBJ whole genome shotgun (WGS) entry which is preliminary data.</text>
</comment>
<evidence type="ECO:0000313" key="3">
    <source>
        <dbReference type="Proteomes" id="UP000186955"/>
    </source>
</evidence>
<reference evidence="2 3" key="1">
    <citation type="submission" date="2016-10" db="EMBL/GenBank/DDBJ databases">
        <title>Genome sequence of the ascomycete fungus Penicillium subrubescens.</title>
        <authorList>
            <person name="De Vries R.P."/>
            <person name="Peng M."/>
            <person name="Dilokpimol A."/>
            <person name="Hilden K."/>
            <person name="Makela M.R."/>
            <person name="Grigoriev I."/>
            <person name="Riley R."/>
            <person name="Granchi Z."/>
        </authorList>
    </citation>
    <scope>NUCLEOTIDE SEQUENCE [LARGE SCALE GENOMIC DNA]</scope>
    <source>
        <strain evidence="2 3">CBS 132785</strain>
    </source>
</reference>
<dbReference type="EMBL" id="MNBE01000634">
    <property type="protein sequence ID" value="OKP01708.1"/>
    <property type="molecule type" value="Genomic_DNA"/>
</dbReference>